<keyword evidence="3 7" id="KW-0967">Endosome</keyword>
<protein>
    <recommendedName>
        <fullName evidence="7">Vacuolar protein sorting-associated protein 28 homolog</fullName>
    </recommendedName>
</protein>
<comment type="similarity">
    <text evidence="7 8">Belongs to the VPS28 family.</text>
</comment>
<dbReference type="SUPFAM" id="SSF140111">
    <property type="entry name" value="Endosomal sorting complex assembly domain"/>
    <property type="match status" value="1"/>
</dbReference>
<sequence>MNRPEIFEEVRLHRNASERERIDNMSELYAVINSIECLEKVFIRDCISPKEYTGACSKLLVHYKAAFKLVKGSEFPKVEDFMKKFRLNCPSALERIKEDRPITIRDDKGNTSKCIAEIVALFITISDHLKLNIHAVDDLHPNLNELYVSMCAMSSLPDDFEGKLKVKLWLDKLSEMSASEELSDEQARQMAFELDTAYNSFSRFLHST</sequence>
<evidence type="ECO:0000256" key="8">
    <source>
        <dbReference type="PROSITE-ProRule" id="PRU00642"/>
    </source>
</evidence>
<dbReference type="InterPro" id="IPR007143">
    <property type="entry name" value="Vps28"/>
</dbReference>
<comment type="subunit">
    <text evidence="6">Component of the ESCRT-I complex (endosomal sorting complex required for transport I).</text>
</comment>
<dbReference type="WBParaSite" id="PSAMB.scaffold517size48320.g6624.t1">
    <property type="protein sequence ID" value="PSAMB.scaffold517size48320.g6624.t1"/>
    <property type="gene ID" value="PSAMB.scaffold517size48320.g6624"/>
</dbReference>
<evidence type="ECO:0000313" key="11">
    <source>
        <dbReference type="Proteomes" id="UP000887566"/>
    </source>
</evidence>
<dbReference type="WBParaSite" id="PSAMB.scaffold1805size27735.g15069.t1">
    <property type="protein sequence ID" value="PSAMB.scaffold1805size27735.g15069.t1"/>
    <property type="gene ID" value="PSAMB.scaffold1805size27735.g15069"/>
</dbReference>
<dbReference type="PROSITE" id="PS51310">
    <property type="entry name" value="VPS28_C"/>
    <property type="match status" value="1"/>
</dbReference>
<evidence type="ECO:0000256" key="2">
    <source>
        <dbReference type="ARBA" id="ARBA00022448"/>
    </source>
</evidence>
<comment type="subcellular location">
    <subcellularLocation>
        <location evidence="1">Endosome</location>
    </subcellularLocation>
</comment>
<dbReference type="GO" id="GO:0044877">
    <property type="term" value="F:protein-containing complex binding"/>
    <property type="evidence" value="ECO:0007669"/>
    <property type="project" value="TreeGrafter"/>
</dbReference>
<organism evidence="11 12">
    <name type="scientific">Plectus sambesii</name>
    <dbReference type="NCBI Taxonomy" id="2011161"/>
    <lineage>
        <taxon>Eukaryota</taxon>
        <taxon>Metazoa</taxon>
        <taxon>Ecdysozoa</taxon>
        <taxon>Nematoda</taxon>
        <taxon>Chromadorea</taxon>
        <taxon>Plectida</taxon>
        <taxon>Plectina</taxon>
        <taxon>Plectoidea</taxon>
        <taxon>Plectidae</taxon>
        <taxon>Plectus</taxon>
    </lineage>
</organism>
<evidence type="ECO:0000256" key="5">
    <source>
        <dbReference type="ARBA" id="ARBA00056039"/>
    </source>
</evidence>
<evidence type="ECO:0000259" key="10">
    <source>
        <dbReference type="PROSITE" id="PS51313"/>
    </source>
</evidence>
<dbReference type="FunFam" id="1.20.120.1130:FF:000001">
    <property type="entry name" value="Vacuolar protein sorting-associated protein 28 homolog"/>
    <property type="match status" value="1"/>
</dbReference>
<dbReference type="GO" id="GO:0000813">
    <property type="term" value="C:ESCRT I complex"/>
    <property type="evidence" value="ECO:0007669"/>
    <property type="project" value="UniProtKB-UniRule"/>
</dbReference>
<dbReference type="AlphaFoldDB" id="A0A914VD85"/>
<keyword evidence="11" id="KW-1185">Reference proteome</keyword>
<evidence type="ECO:0000256" key="3">
    <source>
        <dbReference type="ARBA" id="ARBA00022753"/>
    </source>
</evidence>
<dbReference type="InterPro" id="IPR017899">
    <property type="entry name" value="VPS28_C"/>
</dbReference>
<dbReference type="PIRSF" id="PIRSF017535">
    <property type="entry name" value="VPS28"/>
    <property type="match status" value="1"/>
</dbReference>
<dbReference type="PROSITE" id="PS51313">
    <property type="entry name" value="VPS28_N"/>
    <property type="match status" value="1"/>
</dbReference>
<dbReference type="InterPro" id="IPR038358">
    <property type="entry name" value="VPS28_N_sf"/>
</dbReference>
<evidence type="ECO:0000313" key="12">
    <source>
        <dbReference type="WBParaSite" id="PSAMB.scaffold1805size27735.g15069.t1"/>
    </source>
</evidence>
<dbReference type="Gene3D" id="1.20.120.1130">
    <property type="match status" value="1"/>
</dbReference>
<evidence type="ECO:0000256" key="1">
    <source>
        <dbReference type="ARBA" id="ARBA00004177"/>
    </source>
</evidence>
<evidence type="ECO:0000256" key="6">
    <source>
        <dbReference type="ARBA" id="ARBA00066174"/>
    </source>
</evidence>
<comment type="function">
    <text evidence="7">Component of the ESCRT-I complex (endosomal sorting complex required for transport I), a regulator of vesicular trafficking process.</text>
</comment>
<dbReference type="PANTHER" id="PTHR12937:SF0">
    <property type="entry name" value="VACUOLAR PROTEIN SORTING-ASSOCIATED PROTEIN 28 HOMOLOG"/>
    <property type="match status" value="1"/>
</dbReference>
<feature type="domain" description="VPS28 N-terminal" evidence="10">
    <location>
        <begin position="1"/>
        <end position="106"/>
    </location>
</feature>
<dbReference type="InterPro" id="IPR037202">
    <property type="entry name" value="ESCRT_assembly_dom"/>
</dbReference>
<comment type="function">
    <text evidence="5">Component of the ESCRT-I complex, a regulator of vesicular trafficking process.</text>
</comment>
<evidence type="ECO:0000256" key="7">
    <source>
        <dbReference type="PIRNR" id="PIRNR017535"/>
    </source>
</evidence>
<accession>A0A914VD85</accession>
<evidence type="ECO:0000259" key="9">
    <source>
        <dbReference type="PROSITE" id="PS51310"/>
    </source>
</evidence>
<dbReference type="GO" id="GO:0043328">
    <property type="term" value="P:protein transport to vacuole involved in ubiquitin-dependent protein catabolic process via the multivesicular body sorting pathway"/>
    <property type="evidence" value="ECO:0007669"/>
    <property type="project" value="TreeGrafter"/>
</dbReference>
<dbReference type="Gene3D" id="1.20.1440.200">
    <property type="match status" value="1"/>
</dbReference>
<proteinExistence type="inferred from homology"/>
<feature type="domain" description="VPS28 C-terminal" evidence="9">
    <location>
        <begin position="110"/>
        <end position="206"/>
    </location>
</feature>
<dbReference type="Pfam" id="PF03997">
    <property type="entry name" value="VPS28"/>
    <property type="match status" value="1"/>
</dbReference>
<keyword evidence="4 7" id="KW-0653">Protein transport</keyword>
<dbReference type="PANTHER" id="PTHR12937">
    <property type="entry name" value="VACUOLAR PROTEIN SORTING 28, ISOFORM 2 VPS28"/>
    <property type="match status" value="1"/>
</dbReference>
<name>A0A914VD85_9BILA</name>
<dbReference type="InterPro" id="IPR037206">
    <property type="entry name" value="VPS28_C_sf"/>
</dbReference>
<keyword evidence="2 7" id="KW-0813">Transport</keyword>
<dbReference type="SUPFAM" id="SSF140427">
    <property type="entry name" value="VPS28 C-terminal domain-like"/>
    <property type="match status" value="1"/>
</dbReference>
<dbReference type="FunFam" id="1.20.1440.200:FF:000001">
    <property type="entry name" value="Vacuolar protein sorting-associated protein 28 homolog"/>
    <property type="match status" value="1"/>
</dbReference>
<reference evidence="12 13" key="1">
    <citation type="submission" date="2022-11" db="UniProtKB">
        <authorList>
            <consortium name="WormBaseParasite"/>
        </authorList>
    </citation>
    <scope>IDENTIFICATION</scope>
</reference>
<evidence type="ECO:0000256" key="4">
    <source>
        <dbReference type="ARBA" id="ARBA00022927"/>
    </source>
</evidence>
<dbReference type="Proteomes" id="UP000887566">
    <property type="component" value="Unplaced"/>
</dbReference>
<evidence type="ECO:0000313" key="13">
    <source>
        <dbReference type="WBParaSite" id="PSAMB.scaffold517size48320.g6624.t1"/>
    </source>
</evidence>
<dbReference type="InterPro" id="IPR017898">
    <property type="entry name" value="VPS28_N"/>
</dbReference>